<reference evidence="8" key="1">
    <citation type="journal article" date="2014" name="Int. J. Syst. Evol. Microbiol.">
        <title>Complete genome sequence of Corynebacterium casei LMG S-19264T (=DSM 44701T), isolated from a smear-ripened cheese.</title>
        <authorList>
            <consortium name="US DOE Joint Genome Institute (JGI-PGF)"/>
            <person name="Walter F."/>
            <person name="Albersmeier A."/>
            <person name="Kalinowski J."/>
            <person name="Ruckert C."/>
        </authorList>
    </citation>
    <scope>NUCLEOTIDE SEQUENCE</scope>
    <source>
        <strain evidence="8">KCTC 42731</strain>
    </source>
</reference>
<dbReference type="PANTHER" id="PTHR32089">
    <property type="entry name" value="METHYL-ACCEPTING CHEMOTAXIS PROTEIN MCPB"/>
    <property type="match status" value="1"/>
</dbReference>
<dbReference type="AlphaFoldDB" id="A0A919BAC7"/>
<dbReference type="CDD" id="cd06225">
    <property type="entry name" value="HAMP"/>
    <property type="match status" value="1"/>
</dbReference>
<comment type="similarity">
    <text evidence="3">Belongs to the methyl-accepting chemotaxis (MCP) protein family.</text>
</comment>
<dbReference type="FunFam" id="1.10.287.950:FF:000001">
    <property type="entry name" value="Methyl-accepting chemotaxis sensory transducer"/>
    <property type="match status" value="1"/>
</dbReference>
<evidence type="ECO:0000256" key="5">
    <source>
        <dbReference type="SAM" id="Phobius"/>
    </source>
</evidence>
<comment type="subcellular location">
    <subcellularLocation>
        <location evidence="1">Membrane</location>
    </subcellularLocation>
</comment>
<evidence type="ECO:0000259" key="6">
    <source>
        <dbReference type="PROSITE" id="PS50111"/>
    </source>
</evidence>
<reference evidence="8" key="2">
    <citation type="submission" date="2020-09" db="EMBL/GenBank/DDBJ databases">
        <authorList>
            <person name="Sun Q."/>
            <person name="Kim S."/>
        </authorList>
    </citation>
    <scope>NUCLEOTIDE SEQUENCE</scope>
    <source>
        <strain evidence="8">KCTC 42731</strain>
    </source>
</reference>
<dbReference type="SUPFAM" id="SSF58104">
    <property type="entry name" value="Methyl-accepting chemotaxis protein (MCP) signaling domain"/>
    <property type="match status" value="1"/>
</dbReference>
<keyword evidence="5" id="KW-0472">Membrane</keyword>
<dbReference type="CDD" id="cd11386">
    <property type="entry name" value="MCP_signal"/>
    <property type="match status" value="1"/>
</dbReference>
<protein>
    <submittedName>
        <fullName evidence="8">Methyl-accepting chemotaxis protein</fullName>
    </submittedName>
</protein>
<accession>A0A919BAC7</accession>
<name>A0A919BAC7_9GAMM</name>
<keyword evidence="2 4" id="KW-0807">Transducer</keyword>
<feature type="domain" description="HAMP" evidence="7">
    <location>
        <begin position="325"/>
        <end position="377"/>
    </location>
</feature>
<dbReference type="InterPro" id="IPR004089">
    <property type="entry name" value="MCPsignal_dom"/>
</dbReference>
<keyword evidence="5" id="KW-1133">Transmembrane helix</keyword>
<evidence type="ECO:0000256" key="3">
    <source>
        <dbReference type="ARBA" id="ARBA00029447"/>
    </source>
</evidence>
<dbReference type="SMART" id="SM00283">
    <property type="entry name" value="MA"/>
    <property type="match status" value="1"/>
</dbReference>
<evidence type="ECO:0000313" key="8">
    <source>
        <dbReference type="EMBL" id="GHF77059.1"/>
    </source>
</evidence>
<dbReference type="RefSeq" id="WP_189766672.1">
    <property type="nucleotide sequence ID" value="NZ_BNCK01000001.1"/>
</dbReference>
<keyword evidence="9" id="KW-1185">Reference proteome</keyword>
<evidence type="ECO:0000256" key="1">
    <source>
        <dbReference type="ARBA" id="ARBA00004370"/>
    </source>
</evidence>
<dbReference type="EMBL" id="BNCK01000001">
    <property type="protein sequence ID" value="GHF77059.1"/>
    <property type="molecule type" value="Genomic_DNA"/>
</dbReference>
<dbReference type="GO" id="GO:0006935">
    <property type="term" value="P:chemotaxis"/>
    <property type="evidence" value="ECO:0007669"/>
    <property type="project" value="UniProtKB-ARBA"/>
</dbReference>
<evidence type="ECO:0000313" key="9">
    <source>
        <dbReference type="Proteomes" id="UP000623842"/>
    </source>
</evidence>
<keyword evidence="5" id="KW-0812">Transmembrane</keyword>
<comment type="caution">
    <text evidence="8">The sequence shown here is derived from an EMBL/GenBank/DDBJ whole genome shotgun (WGS) entry which is preliminary data.</text>
</comment>
<evidence type="ECO:0000256" key="4">
    <source>
        <dbReference type="PROSITE-ProRule" id="PRU00284"/>
    </source>
</evidence>
<dbReference type="Proteomes" id="UP000623842">
    <property type="component" value="Unassembled WGS sequence"/>
</dbReference>
<dbReference type="Pfam" id="PF00672">
    <property type="entry name" value="HAMP"/>
    <property type="match status" value="1"/>
</dbReference>
<dbReference type="InterPro" id="IPR003660">
    <property type="entry name" value="HAMP_dom"/>
</dbReference>
<dbReference type="SMART" id="SM00304">
    <property type="entry name" value="HAMP"/>
    <property type="match status" value="1"/>
</dbReference>
<dbReference type="PROSITE" id="PS50111">
    <property type="entry name" value="CHEMOTAXIS_TRANSDUC_2"/>
    <property type="match status" value="1"/>
</dbReference>
<dbReference type="PANTHER" id="PTHR32089:SF112">
    <property type="entry name" value="LYSOZYME-LIKE PROTEIN-RELATED"/>
    <property type="match status" value="1"/>
</dbReference>
<feature type="transmembrane region" description="Helical" evidence="5">
    <location>
        <begin position="302"/>
        <end position="325"/>
    </location>
</feature>
<evidence type="ECO:0000259" key="7">
    <source>
        <dbReference type="PROSITE" id="PS50885"/>
    </source>
</evidence>
<dbReference type="GO" id="GO:0007165">
    <property type="term" value="P:signal transduction"/>
    <property type="evidence" value="ECO:0007669"/>
    <property type="project" value="UniProtKB-KW"/>
</dbReference>
<gene>
    <name evidence="8" type="ORF">GCM10017161_00020</name>
</gene>
<feature type="domain" description="Methyl-accepting transducer" evidence="6">
    <location>
        <begin position="382"/>
        <end position="618"/>
    </location>
</feature>
<proteinExistence type="inferred from homology"/>
<sequence length="658" mass="72861">MSQLLSPVITLANAIRFKTKFLILAVMFYLPLFITSSWIIVEQQRLLTQYHHELDGFYLIERVMELENKIAGVRSSSTDLPTVSLQLDHFSKALSDSVLFNQLMPQVSLLTKQWQQAKNQLTSESFTTYQSLYSKTLALREDIAALSGLSRESDAKAFYLLEIGESRLPNLIEYLKRFQDLTNLVVTDGFNAERYTEMVAQQNRLLEINHQLEKSLEQLTRVTDGELNDYIQINNELTAQITRYINTINNKVIQPDEVSITIGQSHQLANKTTEKVLASKQLTNELLTSRIEQLKSTSRRNLALVCMIIILVIVTTSYLLVGIYWSLKTNVQQIRAAAERMGEGDFSKPLNINTYDELGDIGQSFSLMQSKVNQLLMLLQNDVVNLKAASENIHQLTDTMQINIASQQQETHQVAQAVGQVTASVNNIADHTDEAKGVTDTASEYVHQGQSIVVDTAQAITAIAQEVNQSAQVINELADNSTNIGRFVDVIREIAEQTNLLALNAAIEAARAGEQGRGFAVVADEVRTLANRTQEATAEIQRIITVLQAGAEQAVIAMKQGVDKADLGVEKTQQVQESFTLVTQSVKNIVHATLGISSAVIQQREMVLSIDKNTNNIALGSDNILNAANEAALAGGHLSSLADNLSSQLQQFRLENTG</sequence>
<dbReference type="GO" id="GO:0016020">
    <property type="term" value="C:membrane"/>
    <property type="evidence" value="ECO:0007669"/>
    <property type="project" value="UniProtKB-SubCell"/>
</dbReference>
<organism evidence="8 9">
    <name type="scientific">Thalassotalea marina</name>
    <dbReference type="NCBI Taxonomy" id="1673741"/>
    <lineage>
        <taxon>Bacteria</taxon>
        <taxon>Pseudomonadati</taxon>
        <taxon>Pseudomonadota</taxon>
        <taxon>Gammaproteobacteria</taxon>
        <taxon>Alteromonadales</taxon>
        <taxon>Colwelliaceae</taxon>
        <taxon>Thalassotalea</taxon>
    </lineage>
</organism>
<dbReference type="PROSITE" id="PS50885">
    <property type="entry name" value="HAMP"/>
    <property type="match status" value="1"/>
</dbReference>
<dbReference type="Pfam" id="PF00015">
    <property type="entry name" value="MCPsignal"/>
    <property type="match status" value="1"/>
</dbReference>
<dbReference type="Gene3D" id="1.10.287.950">
    <property type="entry name" value="Methyl-accepting chemotaxis protein"/>
    <property type="match status" value="1"/>
</dbReference>
<feature type="transmembrane region" description="Helical" evidence="5">
    <location>
        <begin position="20"/>
        <end position="41"/>
    </location>
</feature>
<evidence type="ECO:0000256" key="2">
    <source>
        <dbReference type="ARBA" id="ARBA00023224"/>
    </source>
</evidence>